<evidence type="ECO:0000256" key="5">
    <source>
        <dbReference type="ARBA" id="ARBA00022777"/>
    </source>
</evidence>
<dbReference type="Gene3D" id="1.10.287.130">
    <property type="match status" value="1"/>
</dbReference>
<dbReference type="SMART" id="SM00387">
    <property type="entry name" value="HATPase_c"/>
    <property type="match status" value="1"/>
</dbReference>
<dbReference type="SMART" id="SM00388">
    <property type="entry name" value="HisKA"/>
    <property type="match status" value="1"/>
</dbReference>
<keyword evidence="7" id="KW-0472">Membrane</keyword>
<reference evidence="9 10" key="1">
    <citation type="submission" date="2020-05" db="EMBL/GenBank/DDBJ databases">
        <title>Parvularcula mediterraneae sp. nov., isolated from polypropylene straw from shallow seawater of the seashore of Laganas in Zakynthos island, Greece.</title>
        <authorList>
            <person name="Szabo I."/>
            <person name="Al-Omari J."/>
            <person name="Rado J."/>
            <person name="Szerdahelyi G.S."/>
        </authorList>
    </citation>
    <scope>NUCLEOTIDE SEQUENCE [LARGE SCALE GENOMIC DNA]</scope>
    <source>
        <strain evidence="9 10">ZS-1/3</strain>
    </source>
</reference>
<feature type="coiled-coil region" evidence="6">
    <location>
        <begin position="440"/>
        <end position="467"/>
    </location>
</feature>
<dbReference type="Pfam" id="PF00512">
    <property type="entry name" value="HisKA"/>
    <property type="match status" value="1"/>
</dbReference>
<evidence type="ECO:0000256" key="2">
    <source>
        <dbReference type="ARBA" id="ARBA00012438"/>
    </source>
</evidence>
<dbReference type="PROSITE" id="PS50109">
    <property type="entry name" value="HIS_KIN"/>
    <property type="match status" value="1"/>
</dbReference>
<comment type="catalytic activity">
    <reaction evidence="1">
        <text>ATP + protein L-histidine = ADP + protein N-phospho-L-histidine.</text>
        <dbReference type="EC" id="2.7.13.3"/>
    </reaction>
</comment>
<gene>
    <name evidence="9" type="ORF">HK107_11645</name>
</gene>
<evidence type="ECO:0000313" key="9">
    <source>
        <dbReference type="EMBL" id="NNU16973.1"/>
    </source>
</evidence>
<dbReference type="Pfam" id="PF12860">
    <property type="entry name" value="PAS_7"/>
    <property type="match status" value="1"/>
</dbReference>
<evidence type="ECO:0000313" key="10">
    <source>
        <dbReference type="Proteomes" id="UP000536835"/>
    </source>
</evidence>
<dbReference type="InterPro" id="IPR005467">
    <property type="entry name" value="His_kinase_dom"/>
</dbReference>
<evidence type="ECO:0000256" key="6">
    <source>
        <dbReference type="SAM" id="Coils"/>
    </source>
</evidence>
<name>A0A7Y3W5X8_9PROT</name>
<dbReference type="GO" id="GO:0009927">
    <property type="term" value="F:histidine phosphotransfer kinase activity"/>
    <property type="evidence" value="ECO:0007669"/>
    <property type="project" value="TreeGrafter"/>
</dbReference>
<dbReference type="PANTHER" id="PTHR43047">
    <property type="entry name" value="TWO-COMPONENT HISTIDINE PROTEIN KINASE"/>
    <property type="match status" value="1"/>
</dbReference>
<protein>
    <recommendedName>
        <fullName evidence="2">histidine kinase</fullName>
        <ecNumber evidence="2">2.7.13.3</ecNumber>
    </recommendedName>
</protein>
<dbReference type="Gene3D" id="3.30.565.10">
    <property type="entry name" value="Histidine kinase-like ATPase, C-terminal domain"/>
    <property type="match status" value="1"/>
</dbReference>
<organism evidence="9 10">
    <name type="scientific">Parvularcula mediterranea</name>
    <dbReference type="NCBI Taxonomy" id="2732508"/>
    <lineage>
        <taxon>Bacteria</taxon>
        <taxon>Pseudomonadati</taxon>
        <taxon>Pseudomonadota</taxon>
        <taxon>Alphaproteobacteria</taxon>
        <taxon>Parvularculales</taxon>
        <taxon>Parvularculaceae</taxon>
        <taxon>Parvularcula</taxon>
    </lineage>
</organism>
<dbReference type="SUPFAM" id="SSF47384">
    <property type="entry name" value="Homodimeric domain of signal transducing histidine kinase"/>
    <property type="match status" value="1"/>
</dbReference>
<keyword evidence="5" id="KW-0418">Kinase</keyword>
<comment type="caution">
    <text evidence="9">The sequence shown here is derived from an EMBL/GenBank/DDBJ whole genome shotgun (WGS) entry which is preliminary data.</text>
</comment>
<dbReference type="Proteomes" id="UP000536835">
    <property type="component" value="Unassembled WGS sequence"/>
</dbReference>
<dbReference type="InterPro" id="IPR036097">
    <property type="entry name" value="HisK_dim/P_sf"/>
</dbReference>
<feature type="domain" description="Histidine kinase" evidence="8">
    <location>
        <begin position="474"/>
        <end position="693"/>
    </location>
</feature>
<dbReference type="PRINTS" id="PR00344">
    <property type="entry name" value="BCTRLSENSOR"/>
</dbReference>
<dbReference type="InterPro" id="IPR003661">
    <property type="entry name" value="HisK_dim/P_dom"/>
</dbReference>
<dbReference type="InterPro" id="IPR036890">
    <property type="entry name" value="HATPase_C_sf"/>
</dbReference>
<dbReference type="SUPFAM" id="SSF55785">
    <property type="entry name" value="PYP-like sensor domain (PAS domain)"/>
    <property type="match status" value="1"/>
</dbReference>
<keyword evidence="6" id="KW-0175">Coiled coil</keyword>
<sequence length="727" mass="80150">MQAAAKTKSEKPGARGGSGLVLWVILALITAVVVFLLGTAREIGSVRERADNDSRNAAILLSERLASSAYLEAQPGDSLAVEVQRLLDSYAPRGGAAWFVRDPTLPILEGGNTDRLDFDRRWMDGEPVPGQSIVIRALPGGAVVAVAAPTTLPVATLTPSLLASLLILGGAYIFIRREQRVTNEAAALRVQRDGFAEKLRAVDQAGLGHWAVEEQTLTLPAGLRAVLGFAAQDVRVPLTDLRDVIDTMDLTRAMQFFTGKGKRRDARFLFIDAANTRQSVYLTTIGQGRPRWGLAMSISDAALDESRSLQLVQRLHETLEAIPQAFLHWDPFGKLVAWNDQFRVIFNVTSDQLRQGMSVDDLASICGIDQRFLRQFFIPPQSAREEEEALFPDDRTLRIIRRRTIGDGWVCIGHDITDAKAEAEARARKERELQMTVDILEQSRRDLSDLNEQYSLAKQRAEDANKAKTEFLANMSHELRTPLNAINGFSDVLKSELFGPLGHERYQEYAADIHDSGIHLLALINDILDLSKVEAGKMDLRLTSFELEKTLEESVRFIEPQCRSADIHLHAGFSHVPNVYGDQRAVKQILINLLSNAAKFTEPGGRITVTAVADLECVTVYVADSGEGMEPQKLRRLGTPFVSFSNSQERDKRGTGLGLALSKSLLEAQDGILALASEKHRGTVAAFTLPRWRGGKAKLPELLEGRAIVLTGRSEEDDQQTKLLAAE</sequence>
<dbReference type="InterPro" id="IPR003594">
    <property type="entry name" value="HATPase_dom"/>
</dbReference>
<dbReference type="SUPFAM" id="SSF55874">
    <property type="entry name" value="ATPase domain of HSP90 chaperone/DNA topoisomerase II/histidine kinase"/>
    <property type="match status" value="1"/>
</dbReference>
<dbReference type="Pfam" id="PF02518">
    <property type="entry name" value="HATPase_c"/>
    <property type="match status" value="1"/>
</dbReference>
<feature type="transmembrane region" description="Helical" evidence="7">
    <location>
        <begin position="20"/>
        <end position="40"/>
    </location>
</feature>
<dbReference type="InterPro" id="IPR035965">
    <property type="entry name" value="PAS-like_dom_sf"/>
</dbReference>
<proteinExistence type="predicted"/>
<dbReference type="Gene3D" id="3.30.450.20">
    <property type="entry name" value="PAS domain"/>
    <property type="match status" value="1"/>
</dbReference>
<keyword evidence="3" id="KW-0597">Phosphoprotein</keyword>
<dbReference type="GO" id="GO:0005886">
    <property type="term" value="C:plasma membrane"/>
    <property type="evidence" value="ECO:0007669"/>
    <property type="project" value="TreeGrafter"/>
</dbReference>
<dbReference type="AlphaFoldDB" id="A0A7Y3W5X8"/>
<dbReference type="CDD" id="cd00082">
    <property type="entry name" value="HisKA"/>
    <property type="match status" value="1"/>
</dbReference>
<dbReference type="RefSeq" id="WP_173199949.1">
    <property type="nucleotide sequence ID" value="NZ_JABFCX010000003.1"/>
</dbReference>
<keyword evidence="10" id="KW-1185">Reference proteome</keyword>
<evidence type="ECO:0000256" key="7">
    <source>
        <dbReference type="SAM" id="Phobius"/>
    </source>
</evidence>
<evidence type="ECO:0000256" key="3">
    <source>
        <dbReference type="ARBA" id="ARBA00022553"/>
    </source>
</evidence>
<evidence type="ECO:0000259" key="8">
    <source>
        <dbReference type="PROSITE" id="PS50109"/>
    </source>
</evidence>
<accession>A0A7Y3W5X8</accession>
<dbReference type="EC" id="2.7.13.3" evidence="2"/>
<dbReference type="GO" id="GO:0000155">
    <property type="term" value="F:phosphorelay sensor kinase activity"/>
    <property type="evidence" value="ECO:0007669"/>
    <property type="project" value="InterPro"/>
</dbReference>
<evidence type="ECO:0000256" key="4">
    <source>
        <dbReference type="ARBA" id="ARBA00022679"/>
    </source>
</evidence>
<keyword evidence="7" id="KW-0812">Transmembrane</keyword>
<dbReference type="PANTHER" id="PTHR43047:SF72">
    <property type="entry name" value="OSMOSENSING HISTIDINE PROTEIN KINASE SLN1"/>
    <property type="match status" value="1"/>
</dbReference>
<keyword evidence="4" id="KW-0808">Transferase</keyword>
<evidence type="ECO:0000256" key="1">
    <source>
        <dbReference type="ARBA" id="ARBA00000085"/>
    </source>
</evidence>
<keyword evidence="7" id="KW-1133">Transmembrane helix</keyword>
<dbReference type="EMBL" id="JABFCX010000003">
    <property type="protein sequence ID" value="NNU16973.1"/>
    <property type="molecule type" value="Genomic_DNA"/>
</dbReference>
<dbReference type="InterPro" id="IPR004358">
    <property type="entry name" value="Sig_transdc_His_kin-like_C"/>
</dbReference>